<dbReference type="PATRIC" id="fig|1432656.3.peg.289"/>
<dbReference type="STRING" id="1432656.X802_01465"/>
<keyword evidence="4" id="KW-1185">Reference proteome</keyword>
<keyword evidence="1" id="KW-0175">Coiled coil</keyword>
<feature type="transmembrane region" description="Helical" evidence="2">
    <location>
        <begin position="140"/>
        <end position="156"/>
    </location>
</feature>
<feature type="transmembrane region" description="Helical" evidence="2">
    <location>
        <begin position="206"/>
        <end position="235"/>
    </location>
</feature>
<dbReference type="OrthoDB" id="85762at2157"/>
<organism evidence="3 4">
    <name type="scientific">Thermococcus guaymasensis DSM 11113</name>
    <dbReference type="NCBI Taxonomy" id="1432656"/>
    <lineage>
        <taxon>Archaea</taxon>
        <taxon>Methanobacteriati</taxon>
        <taxon>Methanobacteriota</taxon>
        <taxon>Thermococci</taxon>
        <taxon>Thermococcales</taxon>
        <taxon>Thermococcaceae</taxon>
        <taxon>Thermococcus</taxon>
    </lineage>
</organism>
<dbReference type="KEGG" id="tgy:X802_01465"/>
<feature type="transmembrane region" description="Helical" evidence="2">
    <location>
        <begin position="163"/>
        <end position="186"/>
    </location>
</feature>
<feature type="coiled-coil region" evidence="1">
    <location>
        <begin position="7"/>
        <end position="52"/>
    </location>
</feature>
<name>A0A0X1KID4_9EURY</name>
<accession>A0A0X1KID4</accession>
<keyword evidence="2" id="KW-1133">Transmembrane helix</keyword>
<dbReference type="Proteomes" id="UP000062043">
    <property type="component" value="Chromosome"/>
</dbReference>
<dbReference type="GeneID" id="27134329"/>
<evidence type="ECO:0000256" key="2">
    <source>
        <dbReference type="SAM" id="Phobius"/>
    </source>
</evidence>
<keyword evidence="2" id="KW-0812">Transmembrane</keyword>
<proteinExistence type="predicted"/>
<gene>
    <name evidence="3" type="ORF">X802_01465</name>
</gene>
<dbReference type="RefSeq" id="WP_062370361.1">
    <property type="nucleotide sequence ID" value="NZ_CP007140.1"/>
</dbReference>
<evidence type="ECO:0000313" key="3">
    <source>
        <dbReference type="EMBL" id="AJC71002.1"/>
    </source>
</evidence>
<keyword evidence="2" id="KW-0472">Membrane</keyword>
<sequence>MKSPKILKETAEVLKEVEERLKEVTALSPRKKQRALEEIREARENFLRLSEEAVIDNEELANFFLKRATKLKNSTSNKVIEKLGEGEYMKDVNAMLRYSRAAPYDFAGEIKHLNRAHKAYVWGMVSYFAVTAFLPVAFKITSLILVIPILLSLLSLKRRGYMGFLLAMSSIPIPMITGAIATRVYIDVFLSPNGIQEAAEGLGVSTTTAMVIAAIMLVFGVASVVLLGYAAYMLYKHRHAFL</sequence>
<evidence type="ECO:0000313" key="4">
    <source>
        <dbReference type="Proteomes" id="UP000062043"/>
    </source>
</evidence>
<evidence type="ECO:0000256" key="1">
    <source>
        <dbReference type="SAM" id="Coils"/>
    </source>
</evidence>
<protein>
    <submittedName>
        <fullName evidence="3">Alpha-glucosidase</fullName>
    </submittedName>
</protein>
<dbReference type="AlphaFoldDB" id="A0A0X1KID4"/>
<dbReference type="EMBL" id="CP007140">
    <property type="protein sequence ID" value="AJC71002.1"/>
    <property type="molecule type" value="Genomic_DNA"/>
</dbReference>
<reference evidence="3 4" key="1">
    <citation type="submission" date="2014-01" db="EMBL/GenBank/DDBJ databases">
        <title>Genome sequencing of Thermococcus guaymasensis.</title>
        <authorList>
            <person name="Zhang X."/>
            <person name="Alvare G."/>
            <person name="Fristensky B."/>
            <person name="Chen L."/>
            <person name="Suen T."/>
            <person name="Chen Q."/>
            <person name="Ma K."/>
        </authorList>
    </citation>
    <scope>NUCLEOTIDE SEQUENCE [LARGE SCALE GENOMIC DNA]</scope>
    <source>
        <strain evidence="3 4">DSM 11113</strain>
    </source>
</reference>